<name>A0A9P0QTB3_9ASCO</name>
<keyword evidence="7" id="KW-1185">Reference proteome</keyword>
<dbReference type="GO" id="GO:0046872">
    <property type="term" value="F:metal ion binding"/>
    <property type="evidence" value="ECO:0007669"/>
    <property type="project" value="UniProtKB-KW"/>
</dbReference>
<feature type="domain" description="Yippee" evidence="5">
    <location>
        <begin position="20"/>
        <end position="118"/>
    </location>
</feature>
<comment type="similarity">
    <text evidence="1">Belongs to the yippee family.</text>
</comment>
<evidence type="ECO:0000256" key="2">
    <source>
        <dbReference type="ARBA" id="ARBA00022723"/>
    </source>
</evidence>
<proteinExistence type="inferred from homology"/>
<dbReference type="PROSITE" id="PS51792">
    <property type="entry name" value="YIPPEE"/>
    <property type="match status" value="1"/>
</dbReference>
<sequence length="210" mass="24004">MGLKQTHFFSNSSYEAEDTQIIICRTCSSHLCLSSLILSDNFVGSSGPAYLVDKLINYHPDSEAVETNMRTGTYLICNVRCHQCSTKLGWVYRKAYEDQESYKEGKFVIEEKFIKTIANNSSTATLLENMKRNRRRSSAANSVKSSSFSSENEDDSFRFENPSPTHSIGNKPRINHLTFHTESDESFLSRLRFRNLDEKLEDIEDEAIVD</sequence>
<evidence type="ECO:0000313" key="6">
    <source>
        <dbReference type="EMBL" id="CAH2354183.1"/>
    </source>
</evidence>
<evidence type="ECO:0000256" key="1">
    <source>
        <dbReference type="ARBA" id="ARBA00005613"/>
    </source>
</evidence>
<dbReference type="InterPro" id="IPR034751">
    <property type="entry name" value="Yippee"/>
</dbReference>
<dbReference type="InterPro" id="IPR039058">
    <property type="entry name" value="Yippee_fam"/>
</dbReference>
<dbReference type="PANTHER" id="PTHR13848">
    <property type="entry name" value="PROTEIN YIPPEE-LIKE CG15309-RELATED"/>
    <property type="match status" value="1"/>
</dbReference>
<dbReference type="Proteomes" id="UP000837801">
    <property type="component" value="Unassembled WGS sequence"/>
</dbReference>
<dbReference type="AlphaFoldDB" id="A0A9P0QTB3"/>
<evidence type="ECO:0000256" key="4">
    <source>
        <dbReference type="SAM" id="MobiDB-lite"/>
    </source>
</evidence>
<comment type="caution">
    <text evidence="6">The sequence shown here is derived from an EMBL/GenBank/DDBJ whole genome shotgun (WGS) entry which is preliminary data.</text>
</comment>
<feature type="compositionally biased region" description="Low complexity" evidence="4">
    <location>
        <begin position="138"/>
        <end position="150"/>
    </location>
</feature>
<evidence type="ECO:0000256" key="3">
    <source>
        <dbReference type="ARBA" id="ARBA00022833"/>
    </source>
</evidence>
<organism evidence="6 7">
    <name type="scientific">[Candida] railenensis</name>
    <dbReference type="NCBI Taxonomy" id="45579"/>
    <lineage>
        <taxon>Eukaryota</taxon>
        <taxon>Fungi</taxon>
        <taxon>Dikarya</taxon>
        <taxon>Ascomycota</taxon>
        <taxon>Saccharomycotina</taxon>
        <taxon>Pichiomycetes</taxon>
        <taxon>Debaryomycetaceae</taxon>
        <taxon>Kurtzmaniella</taxon>
    </lineage>
</organism>
<accession>A0A9P0QTB3</accession>
<dbReference type="OrthoDB" id="6407410at2759"/>
<keyword evidence="2" id="KW-0479">Metal-binding</keyword>
<evidence type="ECO:0000313" key="7">
    <source>
        <dbReference type="Proteomes" id="UP000837801"/>
    </source>
</evidence>
<reference evidence="6" key="1">
    <citation type="submission" date="2022-03" db="EMBL/GenBank/DDBJ databases">
        <authorList>
            <person name="Legras J.-L."/>
            <person name="Devillers H."/>
            <person name="Grondin C."/>
        </authorList>
    </citation>
    <scope>NUCLEOTIDE SEQUENCE</scope>
    <source>
        <strain evidence="6">CLIB 1423</strain>
    </source>
</reference>
<dbReference type="Pfam" id="PF03226">
    <property type="entry name" value="Yippee-Mis18"/>
    <property type="match status" value="1"/>
</dbReference>
<gene>
    <name evidence="6" type="ORF">CLIB1423_15S00452</name>
</gene>
<keyword evidence="3" id="KW-0862">Zinc</keyword>
<evidence type="ECO:0000259" key="5">
    <source>
        <dbReference type="PROSITE" id="PS51792"/>
    </source>
</evidence>
<dbReference type="InterPro" id="IPR004910">
    <property type="entry name" value="Yippee/Mis18/Cereblon"/>
</dbReference>
<dbReference type="EMBL" id="CAKXYY010000015">
    <property type="protein sequence ID" value="CAH2354183.1"/>
    <property type="molecule type" value="Genomic_DNA"/>
</dbReference>
<protein>
    <recommendedName>
        <fullName evidence="5">Yippee domain-containing protein</fullName>
    </recommendedName>
</protein>
<feature type="region of interest" description="Disordered" evidence="4">
    <location>
        <begin position="130"/>
        <end position="174"/>
    </location>
</feature>